<evidence type="ECO:0000313" key="1">
    <source>
        <dbReference type="EMBL" id="KAJ9100736.1"/>
    </source>
</evidence>
<gene>
    <name evidence="1" type="ORF">QFC19_005475</name>
</gene>
<organism evidence="1 2">
    <name type="scientific">Naganishia cerealis</name>
    <dbReference type="NCBI Taxonomy" id="610337"/>
    <lineage>
        <taxon>Eukaryota</taxon>
        <taxon>Fungi</taxon>
        <taxon>Dikarya</taxon>
        <taxon>Basidiomycota</taxon>
        <taxon>Agaricomycotina</taxon>
        <taxon>Tremellomycetes</taxon>
        <taxon>Filobasidiales</taxon>
        <taxon>Filobasidiaceae</taxon>
        <taxon>Naganishia</taxon>
    </lineage>
</organism>
<reference evidence="1" key="1">
    <citation type="submission" date="2023-04" db="EMBL/GenBank/DDBJ databases">
        <title>Draft Genome sequencing of Naganishia species isolated from polar environments using Oxford Nanopore Technology.</title>
        <authorList>
            <person name="Leo P."/>
            <person name="Venkateswaran K."/>
        </authorList>
    </citation>
    <scope>NUCLEOTIDE SEQUENCE</scope>
    <source>
        <strain evidence="1">MNA-CCFEE 5261</strain>
    </source>
</reference>
<protein>
    <submittedName>
        <fullName evidence="1">Uncharacterized protein</fullName>
    </submittedName>
</protein>
<proteinExistence type="predicted"/>
<dbReference type="EMBL" id="JASBWR010000062">
    <property type="protein sequence ID" value="KAJ9100736.1"/>
    <property type="molecule type" value="Genomic_DNA"/>
</dbReference>
<sequence>MTSGNTEDNSTKRSIEQVEAEDGSAKAETRTNEVDEKHENVVEEQRESQAEGHDSTPALKRRKTNTQDSGDGKQGSGRSTRNSKVKPSSHEPKKIVQFLLSDKAIDMLDQLDSENEGDFHFPKDRLNPFQDLIAACMVSKPFSHRVATRAINDLFSKENSLTSPQEVLDFGHDKMQTLHKDKTTVQILGIAQVCQSTFGGSASLSGAREKASHDPAKERDLLVKSFKGYGPKTVDIFFRRVQVDWQEVYPFADAATIKAARAIGLDVDGAEGLRKVVDEAIEETDGEKKRLAFAKVVDVLVYLGLEKKTDQVEKQIGTTRKCDHLV</sequence>
<keyword evidence="2" id="KW-1185">Reference proteome</keyword>
<evidence type="ECO:0000313" key="2">
    <source>
        <dbReference type="Proteomes" id="UP001241377"/>
    </source>
</evidence>
<comment type="caution">
    <text evidence="1">The sequence shown here is derived from an EMBL/GenBank/DDBJ whole genome shotgun (WGS) entry which is preliminary data.</text>
</comment>
<accession>A0ACC2VQ22</accession>
<name>A0ACC2VQ22_9TREE</name>
<dbReference type="Proteomes" id="UP001241377">
    <property type="component" value="Unassembled WGS sequence"/>
</dbReference>